<dbReference type="CDD" id="cd02951">
    <property type="entry name" value="SoxW"/>
    <property type="match status" value="1"/>
</dbReference>
<proteinExistence type="predicted"/>
<dbReference type="Proteomes" id="UP000218765">
    <property type="component" value="Chromosome"/>
</dbReference>
<evidence type="ECO:0000313" key="4">
    <source>
        <dbReference type="Proteomes" id="UP000218765"/>
    </source>
</evidence>
<dbReference type="OrthoDB" id="9791630at2"/>
<dbReference type="Pfam" id="PF13098">
    <property type="entry name" value="Thioredoxin_2"/>
    <property type="match status" value="2"/>
</dbReference>
<dbReference type="InterPro" id="IPR051099">
    <property type="entry name" value="AGR/TXD"/>
</dbReference>
<feature type="domain" description="Thioredoxin" evidence="2">
    <location>
        <begin position="12"/>
        <end position="167"/>
    </location>
</feature>
<dbReference type="InterPro" id="IPR041737">
    <property type="entry name" value="SoxW"/>
</dbReference>
<dbReference type="RefSeq" id="WP_096366653.1">
    <property type="nucleotide sequence ID" value="NZ_AP018052.1"/>
</dbReference>
<dbReference type="PANTHER" id="PTHR15337:SF11">
    <property type="entry name" value="THIOREDOXIN DOMAIN-CONTAINING PROTEIN"/>
    <property type="match status" value="1"/>
</dbReference>
<keyword evidence="1" id="KW-0732">Signal</keyword>
<evidence type="ECO:0000256" key="1">
    <source>
        <dbReference type="ARBA" id="ARBA00022729"/>
    </source>
</evidence>
<dbReference type="EMBL" id="AP018052">
    <property type="protein sequence ID" value="BAZ94577.1"/>
    <property type="molecule type" value="Genomic_DNA"/>
</dbReference>
<reference evidence="3 4" key="1">
    <citation type="submission" date="2017-05" db="EMBL/GenBank/DDBJ databases">
        <title>Thiocyanate degradation by Thiohalobacter thiocyanaticus FOKN1.</title>
        <authorList>
            <person name="Oshiki M."/>
            <person name="Fukushima T."/>
            <person name="Kawano S."/>
            <person name="Nakagawa J."/>
        </authorList>
    </citation>
    <scope>NUCLEOTIDE SEQUENCE [LARGE SCALE GENOMIC DNA]</scope>
    <source>
        <strain evidence="3 4">FOKN1</strain>
    </source>
</reference>
<accession>A0A1Z4VSG5</accession>
<dbReference type="KEGG" id="ttc:FOKN1_2200"/>
<keyword evidence="4" id="KW-1185">Reference proteome</keyword>
<dbReference type="SUPFAM" id="SSF52833">
    <property type="entry name" value="Thioredoxin-like"/>
    <property type="match status" value="2"/>
</dbReference>
<evidence type="ECO:0000259" key="2">
    <source>
        <dbReference type="PROSITE" id="PS51352"/>
    </source>
</evidence>
<dbReference type="Gene3D" id="3.40.30.10">
    <property type="entry name" value="Glutaredoxin"/>
    <property type="match status" value="2"/>
</dbReference>
<dbReference type="AlphaFoldDB" id="A0A1Z4VSG5"/>
<organism evidence="3 4">
    <name type="scientific">Thiohalobacter thiocyanaticus</name>
    <dbReference type="NCBI Taxonomy" id="585455"/>
    <lineage>
        <taxon>Bacteria</taxon>
        <taxon>Pseudomonadati</taxon>
        <taxon>Pseudomonadota</taxon>
        <taxon>Gammaproteobacteria</taxon>
        <taxon>Thiohalobacterales</taxon>
        <taxon>Thiohalobacteraceae</taxon>
        <taxon>Thiohalobacter</taxon>
    </lineage>
</organism>
<dbReference type="InterPro" id="IPR013766">
    <property type="entry name" value="Thioredoxin_domain"/>
</dbReference>
<sequence length="344" mass="39115">MSLQPLRTLAALLLGWPAMLLAAGEGRLEEGMVNPGYHEHPAWFKQSFLDLPEDVQEAAAADKRLLLYFYQDGCPYCKKLLETNFSLKDIVDKTRENFDVLALNMWGDREVTSLEGEATTEKRLAEKLEVMYTPTLIFLDEQGNRVLRLNGYYPPHQFQVALDYVAGGHEREMSIQEFAARQAPAAASGRLHTSPDYLQPPYDLSGHGLDKPLLVLFEQKECPACDELHTDILERETSRELIDRFDVVLLDMQADTPVITPAGRQTTARKWSRELGVKYAPSLVFFDGGEEVFRAEAYLRAFHIQSVMDYVASRAYQDQPNLQRFIQSRADRLEAQGVHVDLMD</sequence>
<name>A0A1Z4VSG5_9GAMM</name>
<dbReference type="InterPro" id="IPR036249">
    <property type="entry name" value="Thioredoxin-like_sf"/>
</dbReference>
<gene>
    <name evidence="3" type="ORF">FOKN1_2200</name>
</gene>
<dbReference type="InterPro" id="IPR012336">
    <property type="entry name" value="Thioredoxin-like_fold"/>
</dbReference>
<protein>
    <submittedName>
        <fullName evidence="3">Thioredoxin-related protein</fullName>
    </submittedName>
</protein>
<dbReference type="PANTHER" id="PTHR15337">
    <property type="entry name" value="ANTERIOR GRADIENT PROTEIN-RELATED"/>
    <property type="match status" value="1"/>
</dbReference>
<evidence type="ECO:0000313" key="3">
    <source>
        <dbReference type="EMBL" id="BAZ94577.1"/>
    </source>
</evidence>
<dbReference type="PROSITE" id="PS51352">
    <property type="entry name" value="THIOREDOXIN_2"/>
    <property type="match status" value="1"/>
</dbReference>